<feature type="compositionally biased region" description="Low complexity" evidence="1">
    <location>
        <begin position="138"/>
        <end position="159"/>
    </location>
</feature>
<accession>A0ABX0VYI1</accession>
<sequence length="168" mass="17886">MTNPNQHTPNTPPAESAAREMRDDLRTKARNTADEIKQRASGFEEEQRGHMADEVSDVSNALRKAAEEMRSGSPQERTMSQIASTLADASDSIRDKDLGEMAGGLSDFARRNPMAYLGGAALLGFAATRFAKAGANNASTNTTPQPASAPAAASPATPAYHRQEPENL</sequence>
<evidence type="ECO:0000256" key="1">
    <source>
        <dbReference type="SAM" id="MobiDB-lite"/>
    </source>
</evidence>
<gene>
    <name evidence="2" type="ORF">HCZ30_11450</name>
</gene>
<name>A0ABX0VYI1_9RHOB</name>
<dbReference type="Proteomes" id="UP000709466">
    <property type="component" value="Unassembled WGS sequence"/>
</dbReference>
<proteinExistence type="predicted"/>
<reference evidence="2 3" key="1">
    <citation type="submission" date="2020-03" db="EMBL/GenBank/DDBJ databases">
        <title>Bacterial isolates of synthetic phycosphere.</title>
        <authorList>
            <person name="Fu H."/>
            <person name="Moran M.A."/>
        </authorList>
    </citation>
    <scope>NUCLEOTIDE SEQUENCE [LARGE SCALE GENOMIC DNA]</scope>
    <source>
        <strain evidence="2 3">HF1</strain>
    </source>
</reference>
<protein>
    <recommendedName>
        <fullName evidence="4">DUF3618 domain-containing protein</fullName>
    </recommendedName>
</protein>
<evidence type="ECO:0008006" key="4">
    <source>
        <dbReference type="Google" id="ProtNLM"/>
    </source>
</evidence>
<comment type="caution">
    <text evidence="2">The sequence shown here is derived from an EMBL/GenBank/DDBJ whole genome shotgun (WGS) entry which is preliminary data.</text>
</comment>
<feature type="region of interest" description="Disordered" evidence="1">
    <location>
        <begin position="136"/>
        <end position="168"/>
    </location>
</feature>
<dbReference type="RefSeq" id="WP_167638431.1">
    <property type="nucleotide sequence ID" value="NZ_JAATOP010000007.1"/>
</dbReference>
<evidence type="ECO:0000313" key="2">
    <source>
        <dbReference type="EMBL" id="NIY73046.1"/>
    </source>
</evidence>
<feature type="compositionally biased region" description="Basic and acidic residues" evidence="1">
    <location>
        <begin position="17"/>
        <end position="38"/>
    </location>
</feature>
<organism evidence="2 3">
    <name type="scientific">Marivivens donghaensis</name>
    <dbReference type="NCBI Taxonomy" id="1699413"/>
    <lineage>
        <taxon>Bacteria</taxon>
        <taxon>Pseudomonadati</taxon>
        <taxon>Pseudomonadota</taxon>
        <taxon>Alphaproteobacteria</taxon>
        <taxon>Rhodobacterales</taxon>
        <taxon>Paracoccaceae</taxon>
        <taxon>Marivivens group</taxon>
        <taxon>Marivivens</taxon>
    </lineage>
</organism>
<evidence type="ECO:0000313" key="3">
    <source>
        <dbReference type="Proteomes" id="UP000709466"/>
    </source>
</evidence>
<feature type="region of interest" description="Disordered" evidence="1">
    <location>
        <begin position="1"/>
        <end position="55"/>
    </location>
</feature>
<keyword evidence="3" id="KW-1185">Reference proteome</keyword>
<dbReference type="EMBL" id="JAATOP010000007">
    <property type="protein sequence ID" value="NIY73046.1"/>
    <property type="molecule type" value="Genomic_DNA"/>
</dbReference>